<dbReference type="InterPro" id="IPR036392">
    <property type="entry name" value="PLAT/LH2_dom_sf"/>
</dbReference>
<evidence type="ECO:0008006" key="4">
    <source>
        <dbReference type="Google" id="ProtNLM"/>
    </source>
</evidence>
<keyword evidence="3" id="KW-1185">Reference proteome</keyword>
<evidence type="ECO:0000313" key="3">
    <source>
        <dbReference type="Proteomes" id="UP000316621"/>
    </source>
</evidence>
<dbReference type="Proteomes" id="UP000316621">
    <property type="component" value="Chromosome 5"/>
</dbReference>
<dbReference type="EMBL" id="CM010719">
    <property type="protein sequence ID" value="RZC61111.1"/>
    <property type="molecule type" value="Genomic_DNA"/>
</dbReference>
<feature type="chain" id="PRO_5021372912" description="PLAT domain-containing protein" evidence="1">
    <location>
        <begin position="26"/>
        <end position="157"/>
    </location>
</feature>
<reference evidence="2 3" key="1">
    <citation type="journal article" date="2018" name="Science">
        <title>The opium poppy genome and morphinan production.</title>
        <authorList>
            <person name="Guo L."/>
            <person name="Winzer T."/>
            <person name="Yang X."/>
            <person name="Li Y."/>
            <person name="Ning Z."/>
            <person name="He Z."/>
            <person name="Teodor R."/>
            <person name="Lu Y."/>
            <person name="Bowser T.A."/>
            <person name="Graham I.A."/>
            <person name="Ye K."/>
        </authorList>
    </citation>
    <scope>NUCLEOTIDE SEQUENCE [LARGE SCALE GENOMIC DNA]</scope>
    <source>
        <strain evidence="3">cv. HN1</strain>
        <tissue evidence="2">Leaves</tissue>
    </source>
</reference>
<dbReference type="OrthoDB" id="1848759at2759"/>
<protein>
    <recommendedName>
        <fullName evidence="4">PLAT domain-containing protein</fullName>
    </recommendedName>
</protein>
<accession>A0A4Y7JMB3</accession>
<name>A0A4Y7JMB3_PAPSO</name>
<dbReference type="AlphaFoldDB" id="A0A4Y7JMB3"/>
<dbReference type="SUPFAM" id="SSF49723">
    <property type="entry name" value="Lipase/lipooxygenase domain (PLAT/LH2 domain)"/>
    <property type="match status" value="1"/>
</dbReference>
<sequence>MAKIIASFVLLFLVFIATTTTLIKAQATKQCEYEMIINTGITRGPNYKLGVVLEAIGGASINTSNIVKNWGAMGRGYTYFLPNSSDKFRTNLPCMVANFCWIGIKGKKGELNPHWYLSNVTVSTKGDGGINRLKTFSFGSGNEIDIIYPYASDGECP</sequence>
<gene>
    <name evidence="2" type="ORF">C5167_022867</name>
</gene>
<evidence type="ECO:0000256" key="1">
    <source>
        <dbReference type="SAM" id="SignalP"/>
    </source>
</evidence>
<proteinExistence type="predicted"/>
<feature type="signal peptide" evidence="1">
    <location>
        <begin position="1"/>
        <end position="25"/>
    </location>
</feature>
<keyword evidence="1" id="KW-0732">Signal</keyword>
<dbReference type="Gramene" id="RZC61111">
    <property type="protein sequence ID" value="RZC61111"/>
    <property type="gene ID" value="C5167_022867"/>
</dbReference>
<organism evidence="2 3">
    <name type="scientific">Papaver somniferum</name>
    <name type="common">Opium poppy</name>
    <dbReference type="NCBI Taxonomy" id="3469"/>
    <lineage>
        <taxon>Eukaryota</taxon>
        <taxon>Viridiplantae</taxon>
        <taxon>Streptophyta</taxon>
        <taxon>Embryophyta</taxon>
        <taxon>Tracheophyta</taxon>
        <taxon>Spermatophyta</taxon>
        <taxon>Magnoliopsida</taxon>
        <taxon>Ranunculales</taxon>
        <taxon>Papaveraceae</taxon>
        <taxon>Papaveroideae</taxon>
        <taxon>Papaver</taxon>
    </lineage>
</organism>
<evidence type="ECO:0000313" key="2">
    <source>
        <dbReference type="EMBL" id="RZC61111.1"/>
    </source>
</evidence>
<dbReference type="OMA" id="TKQCEYE"/>